<protein>
    <submittedName>
        <fullName evidence="2">Uncharacterized protein</fullName>
    </submittedName>
</protein>
<sequence length="83" mass="9141">MAEGDEVTRSQEPHQGLRRRRRTSDSNTGVNHVSHLILRSPVLLNVSAYCTGKGAPLPLGRRTRFSSRVLCVSLTPNTLFLGV</sequence>
<name>A0A8C2PFK6_CAPHI</name>
<reference evidence="2" key="1">
    <citation type="submission" date="2019-03" db="EMBL/GenBank/DDBJ databases">
        <title>Genome sequencing and reference-guided assembly of Black Bengal Goat (Capra hircus).</title>
        <authorList>
            <person name="Siddiki A.Z."/>
            <person name="Baten A."/>
            <person name="Billah M."/>
            <person name="Alam M.A.U."/>
            <person name="Shawrob K.S.M."/>
            <person name="Saha S."/>
            <person name="Chowdhury M."/>
            <person name="Rahman A.H."/>
            <person name="Stear M."/>
            <person name="Miah G."/>
            <person name="Das G.B."/>
            <person name="Hossain M.M."/>
            <person name="Kumkum M."/>
            <person name="Islam M.S."/>
            <person name="Mollah A.M."/>
            <person name="Ahsan A."/>
            <person name="Tusar F."/>
            <person name="Khan M.K.I."/>
        </authorList>
    </citation>
    <scope>NUCLEOTIDE SEQUENCE [LARGE SCALE GENOMIC DNA]</scope>
</reference>
<accession>A0A8C2PFK6</accession>
<evidence type="ECO:0000256" key="1">
    <source>
        <dbReference type="SAM" id="MobiDB-lite"/>
    </source>
</evidence>
<dbReference type="Ensembl" id="ENSCHIT00010027373.1">
    <property type="protein sequence ID" value="ENSCHIP00010019475.1"/>
    <property type="gene ID" value="ENSCHIG00010014312.1"/>
</dbReference>
<feature type="compositionally biased region" description="Basic and acidic residues" evidence="1">
    <location>
        <begin position="1"/>
        <end position="12"/>
    </location>
</feature>
<proteinExistence type="predicted"/>
<evidence type="ECO:0000313" key="2">
    <source>
        <dbReference type="Ensembl" id="ENSCHIP00010019475.1"/>
    </source>
</evidence>
<reference evidence="2" key="2">
    <citation type="submission" date="2025-08" db="UniProtKB">
        <authorList>
            <consortium name="Ensembl"/>
        </authorList>
    </citation>
    <scope>IDENTIFICATION</scope>
</reference>
<feature type="region of interest" description="Disordered" evidence="1">
    <location>
        <begin position="1"/>
        <end position="31"/>
    </location>
</feature>
<organism evidence="2">
    <name type="scientific">Capra hircus</name>
    <name type="common">Goat</name>
    <dbReference type="NCBI Taxonomy" id="9925"/>
    <lineage>
        <taxon>Eukaryota</taxon>
        <taxon>Metazoa</taxon>
        <taxon>Chordata</taxon>
        <taxon>Craniata</taxon>
        <taxon>Vertebrata</taxon>
        <taxon>Euteleostomi</taxon>
        <taxon>Mammalia</taxon>
        <taxon>Eutheria</taxon>
        <taxon>Laurasiatheria</taxon>
        <taxon>Artiodactyla</taxon>
        <taxon>Ruminantia</taxon>
        <taxon>Pecora</taxon>
        <taxon>Bovidae</taxon>
        <taxon>Caprinae</taxon>
        <taxon>Capra</taxon>
    </lineage>
</organism>
<dbReference type="AlphaFoldDB" id="A0A8C2PFK6"/>